<organism evidence="1 2">
    <name type="scientific">Candida boidinii</name>
    <name type="common">Yeast</name>
    <dbReference type="NCBI Taxonomy" id="5477"/>
    <lineage>
        <taxon>Eukaryota</taxon>
        <taxon>Fungi</taxon>
        <taxon>Dikarya</taxon>
        <taxon>Ascomycota</taxon>
        <taxon>Saccharomycotina</taxon>
        <taxon>Pichiomycetes</taxon>
        <taxon>Pichiales</taxon>
        <taxon>Pichiaceae</taxon>
        <taxon>Ogataea</taxon>
        <taxon>Ogataea/Candida clade</taxon>
    </lineage>
</organism>
<comment type="caution">
    <text evidence="1">The sequence shown here is derived from an EMBL/GenBank/DDBJ whole genome shotgun (WGS) entry which is preliminary data.</text>
</comment>
<reference evidence="1" key="1">
    <citation type="submission" date="2023-04" db="EMBL/GenBank/DDBJ databases">
        <title>Candida boidinii NBRC 1967.</title>
        <authorList>
            <person name="Ichikawa N."/>
            <person name="Sato H."/>
            <person name="Tonouchi N."/>
        </authorList>
    </citation>
    <scope>NUCLEOTIDE SEQUENCE</scope>
    <source>
        <strain evidence="1">NBRC 1967</strain>
    </source>
</reference>
<sequence length="164" mass="19114">MCGGGLVYGGLIDSKFPTFNSSITSQVTLYCCSRVVLAVGKLTAYHLARYLTKREFNSKRKINSINHNNHNSHNNSHNHNHSHNNQNINNNNRLNKSEFKELSKLKCEKIERNSWIIFSMLIWGGVMTIYDRDPNFLQKSLRLSMEFIYGDKRFGWSEMFNYGR</sequence>
<dbReference type="Proteomes" id="UP001165101">
    <property type="component" value="Unassembled WGS sequence"/>
</dbReference>
<keyword evidence="2" id="KW-1185">Reference proteome</keyword>
<accession>A0ACB5TSS2</accession>
<dbReference type="EMBL" id="BSXV01001830">
    <property type="protein sequence ID" value="GME94072.1"/>
    <property type="molecule type" value="Genomic_DNA"/>
</dbReference>
<evidence type="ECO:0000313" key="1">
    <source>
        <dbReference type="EMBL" id="GME94072.1"/>
    </source>
</evidence>
<evidence type="ECO:0000313" key="2">
    <source>
        <dbReference type="Proteomes" id="UP001165101"/>
    </source>
</evidence>
<gene>
    <name evidence="1" type="ORF">Cboi01_000338100</name>
</gene>
<name>A0ACB5TSS2_CANBO</name>
<proteinExistence type="predicted"/>
<protein>
    <submittedName>
        <fullName evidence="1">Unnamed protein product</fullName>
    </submittedName>
</protein>